<dbReference type="EMBL" id="CH902617">
    <property type="protein sequence ID" value="EDV43032.1"/>
    <property type="molecule type" value="Genomic_DNA"/>
</dbReference>
<evidence type="ECO:0000313" key="2">
    <source>
        <dbReference type="EMBL" id="EDV43032.1"/>
    </source>
</evidence>
<name>B3LZA5_DROAN</name>
<accession>B3LZA5</accession>
<dbReference type="STRING" id="7217.B3LZA5"/>
<keyword evidence="3" id="KW-1185">Reference proteome</keyword>
<dbReference type="CTD" id="2635"/>
<feature type="chain" id="PRO_5002789343" evidence="1">
    <location>
        <begin position="20"/>
        <end position="155"/>
    </location>
</feature>
<dbReference type="AlphaFoldDB" id="B3LZA5"/>
<dbReference type="GeneID" id="6499511"/>
<dbReference type="PhylomeDB" id="B3LZA5"/>
<dbReference type="KEGG" id="dan:6499511"/>
<evidence type="ECO:0000256" key="1">
    <source>
        <dbReference type="SAM" id="SignalP"/>
    </source>
</evidence>
<dbReference type="Proteomes" id="UP000007801">
    <property type="component" value="Unassembled WGS sequence"/>
</dbReference>
<reference evidence="2 3" key="1">
    <citation type="journal article" date="2007" name="Nature">
        <title>Evolution of genes and genomes on the Drosophila phylogeny.</title>
        <authorList>
            <consortium name="Drosophila 12 Genomes Consortium"/>
            <person name="Clark A.G."/>
            <person name="Eisen M.B."/>
            <person name="Smith D.R."/>
            <person name="Bergman C.M."/>
            <person name="Oliver B."/>
            <person name="Markow T.A."/>
            <person name="Kaufman T.C."/>
            <person name="Kellis M."/>
            <person name="Gelbart W."/>
            <person name="Iyer V.N."/>
            <person name="Pollard D.A."/>
            <person name="Sackton T.B."/>
            <person name="Larracuente A.M."/>
            <person name="Singh N.D."/>
            <person name="Abad J.P."/>
            <person name="Abt D.N."/>
            <person name="Adryan B."/>
            <person name="Aguade M."/>
            <person name="Akashi H."/>
            <person name="Anderson W.W."/>
            <person name="Aquadro C.F."/>
            <person name="Ardell D.H."/>
            <person name="Arguello R."/>
            <person name="Artieri C.G."/>
            <person name="Barbash D.A."/>
            <person name="Barker D."/>
            <person name="Barsanti P."/>
            <person name="Batterham P."/>
            <person name="Batzoglou S."/>
            <person name="Begun D."/>
            <person name="Bhutkar A."/>
            <person name="Blanco E."/>
            <person name="Bosak S.A."/>
            <person name="Bradley R.K."/>
            <person name="Brand A.D."/>
            <person name="Brent M.R."/>
            <person name="Brooks A.N."/>
            <person name="Brown R.H."/>
            <person name="Butlin R.K."/>
            <person name="Caggese C."/>
            <person name="Calvi B.R."/>
            <person name="Bernardo de Carvalho A."/>
            <person name="Caspi A."/>
            <person name="Castrezana S."/>
            <person name="Celniker S.E."/>
            <person name="Chang J.L."/>
            <person name="Chapple C."/>
            <person name="Chatterji S."/>
            <person name="Chinwalla A."/>
            <person name="Civetta A."/>
            <person name="Clifton S.W."/>
            <person name="Comeron J.M."/>
            <person name="Costello J.C."/>
            <person name="Coyne J.A."/>
            <person name="Daub J."/>
            <person name="David R.G."/>
            <person name="Delcher A.L."/>
            <person name="Delehaunty K."/>
            <person name="Do C.B."/>
            <person name="Ebling H."/>
            <person name="Edwards K."/>
            <person name="Eickbush T."/>
            <person name="Evans J.D."/>
            <person name="Filipski A."/>
            <person name="Findeiss S."/>
            <person name="Freyhult E."/>
            <person name="Fulton L."/>
            <person name="Fulton R."/>
            <person name="Garcia A.C."/>
            <person name="Gardiner A."/>
            <person name="Garfield D.A."/>
            <person name="Garvin B.E."/>
            <person name="Gibson G."/>
            <person name="Gilbert D."/>
            <person name="Gnerre S."/>
            <person name="Godfrey J."/>
            <person name="Good R."/>
            <person name="Gotea V."/>
            <person name="Gravely B."/>
            <person name="Greenberg A.J."/>
            <person name="Griffiths-Jones S."/>
            <person name="Gross S."/>
            <person name="Guigo R."/>
            <person name="Gustafson E.A."/>
            <person name="Haerty W."/>
            <person name="Hahn M.W."/>
            <person name="Halligan D.L."/>
            <person name="Halpern A.L."/>
            <person name="Halter G.M."/>
            <person name="Han M.V."/>
            <person name="Heger A."/>
            <person name="Hillier L."/>
            <person name="Hinrichs A.S."/>
            <person name="Holmes I."/>
            <person name="Hoskins R.A."/>
            <person name="Hubisz M.J."/>
            <person name="Hultmark D."/>
            <person name="Huntley M.A."/>
            <person name="Jaffe D.B."/>
            <person name="Jagadeeshan S."/>
            <person name="Jeck W.R."/>
            <person name="Johnson J."/>
            <person name="Jones C.D."/>
            <person name="Jordan W.C."/>
            <person name="Karpen G.H."/>
            <person name="Kataoka E."/>
            <person name="Keightley P.D."/>
            <person name="Kheradpour P."/>
            <person name="Kirkness E.F."/>
            <person name="Koerich L.B."/>
            <person name="Kristiansen K."/>
            <person name="Kudrna D."/>
            <person name="Kulathinal R.J."/>
            <person name="Kumar S."/>
            <person name="Kwok R."/>
            <person name="Lander E."/>
            <person name="Langley C.H."/>
            <person name="Lapoint R."/>
            <person name="Lazzaro B.P."/>
            <person name="Lee S.J."/>
            <person name="Levesque L."/>
            <person name="Li R."/>
            <person name="Lin C.F."/>
            <person name="Lin M.F."/>
            <person name="Lindblad-Toh K."/>
            <person name="Llopart A."/>
            <person name="Long M."/>
            <person name="Low L."/>
            <person name="Lozovsky E."/>
            <person name="Lu J."/>
            <person name="Luo M."/>
            <person name="Machado C.A."/>
            <person name="Makalowski W."/>
            <person name="Marzo M."/>
            <person name="Matsuda M."/>
            <person name="Matzkin L."/>
            <person name="McAllister B."/>
            <person name="McBride C.S."/>
            <person name="McKernan B."/>
            <person name="McKernan K."/>
            <person name="Mendez-Lago M."/>
            <person name="Minx P."/>
            <person name="Mollenhauer M.U."/>
            <person name="Montooth K."/>
            <person name="Mount S.M."/>
            <person name="Mu X."/>
            <person name="Myers E."/>
            <person name="Negre B."/>
            <person name="Newfeld S."/>
            <person name="Nielsen R."/>
            <person name="Noor M.A."/>
            <person name="O'Grady P."/>
            <person name="Pachter L."/>
            <person name="Papaceit M."/>
            <person name="Parisi M.J."/>
            <person name="Parisi M."/>
            <person name="Parts L."/>
            <person name="Pedersen J.S."/>
            <person name="Pesole G."/>
            <person name="Phillippy A.M."/>
            <person name="Ponting C.P."/>
            <person name="Pop M."/>
            <person name="Porcelli D."/>
            <person name="Powell J.R."/>
            <person name="Prohaska S."/>
            <person name="Pruitt K."/>
            <person name="Puig M."/>
            <person name="Quesneville H."/>
            <person name="Ram K.R."/>
            <person name="Rand D."/>
            <person name="Rasmussen M.D."/>
            <person name="Reed L.K."/>
            <person name="Reenan R."/>
            <person name="Reily A."/>
            <person name="Remington K.A."/>
            <person name="Rieger T.T."/>
            <person name="Ritchie M.G."/>
            <person name="Robin C."/>
            <person name="Rogers Y.H."/>
            <person name="Rohde C."/>
            <person name="Rozas J."/>
            <person name="Rubenfield M.J."/>
            <person name="Ruiz A."/>
            <person name="Russo S."/>
            <person name="Salzberg S.L."/>
            <person name="Sanchez-Gracia A."/>
            <person name="Saranga D.J."/>
            <person name="Sato H."/>
            <person name="Schaeffer S.W."/>
            <person name="Schatz M.C."/>
            <person name="Schlenke T."/>
            <person name="Schwartz R."/>
            <person name="Segarra C."/>
            <person name="Singh R.S."/>
            <person name="Sirot L."/>
            <person name="Sirota M."/>
            <person name="Sisneros N.B."/>
            <person name="Smith C.D."/>
            <person name="Smith T.F."/>
            <person name="Spieth J."/>
            <person name="Stage D.E."/>
            <person name="Stark A."/>
            <person name="Stephan W."/>
            <person name="Strausberg R.L."/>
            <person name="Strempel S."/>
            <person name="Sturgill D."/>
            <person name="Sutton G."/>
            <person name="Sutton G.G."/>
            <person name="Tao W."/>
            <person name="Teichmann S."/>
            <person name="Tobari Y.N."/>
            <person name="Tomimura Y."/>
            <person name="Tsolas J.M."/>
            <person name="Valente V.L."/>
            <person name="Venter E."/>
            <person name="Venter J.C."/>
            <person name="Vicario S."/>
            <person name="Vieira F.G."/>
            <person name="Vilella A.J."/>
            <person name="Villasante A."/>
            <person name="Walenz B."/>
            <person name="Wang J."/>
            <person name="Wasserman M."/>
            <person name="Watts T."/>
            <person name="Wilson D."/>
            <person name="Wilson R.K."/>
            <person name="Wing R.A."/>
            <person name="Wolfner M.F."/>
            <person name="Wong A."/>
            <person name="Wong G.K."/>
            <person name="Wu C.I."/>
            <person name="Wu G."/>
            <person name="Yamamoto D."/>
            <person name="Yang H.P."/>
            <person name="Yang S.P."/>
            <person name="Yorke J.A."/>
            <person name="Yoshida K."/>
            <person name="Zdobnov E."/>
            <person name="Zhang P."/>
            <person name="Zhang Y."/>
            <person name="Zimin A.V."/>
            <person name="Baldwin J."/>
            <person name="Abdouelleil A."/>
            <person name="Abdulkadir J."/>
            <person name="Abebe A."/>
            <person name="Abera B."/>
            <person name="Abreu J."/>
            <person name="Acer S.C."/>
            <person name="Aftuck L."/>
            <person name="Alexander A."/>
            <person name="An P."/>
            <person name="Anderson E."/>
            <person name="Anderson S."/>
            <person name="Arachi H."/>
            <person name="Azer M."/>
            <person name="Bachantsang P."/>
            <person name="Barry A."/>
            <person name="Bayul T."/>
            <person name="Berlin A."/>
            <person name="Bessette D."/>
            <person name="Bloom T."/>
            <person name="Blye J."/>
            <person name="Boguslavskiy L."/>
            <person name="Bonnet C."/>
            <person name="Boukhgalter B."/>
            <person name="Bourzgui I."/>
            <person name="Brown A."/>
            <person name="Cahill P."/>
            <person name="Channer S."/>
            <person name="Cheshatsang Y."/>
            <person name="Chuda L."/>
            <person name="Citroen M."/>
            <person name="Collymore A."/>
            <person name="Cooke P."/>
            <person name="Costello M."/>
            <person name="D'Aco K."/>
            <person name="Daza R."/>
            <person name="De Haan G."/>
            <person name="DeGray S."/>
            <person name="DeMaso C."/>
            <person name="Dhargay N."/>
            <person name="Dooley K."/>
            <person name="Dooley E."/>
            <person name="Doricent M."/>
            <person name="Dorje P."/>
            <person name="Dorjee K."/>
            <person name="Dupes A."/>
            <person name="Elong R."/>
            <person name="Falk J."/>
            <person name="Farina A."/>
            <person name="Faro S."/>
            <person name="Ferguson D."/>
            <person name="Fisher S."/>
            <person name="Foley C.D."/>
            <person name="Franke A."/>
            <person name="Friedrich D."/>
            <person name="Gadbois L."/>
            <person name="Gearin G."/>
            <person name="Gearin C.R."/>
            <person name="Giannoukos G."/>
            <person name="Goode T."/>
            <person name="Graham J."/>
            <person name="Grandbois E."/>
            <person name="Grewal S."/>
            <person name="Gyaltsen K."/>
            <person name="Hafez N."/>
            <person name="Hagos B."/>
            <person name="Hall J."/>
            <person name="Henson C."/>
            <person name="Hollinger A."/>
            <person name="Honan T."/>
            <person name="Huard M.D."/>
            <person name="Hughes L."/>
            <person name="Hurhula B."/>
            <person name="Husby M.E."/>
            <person name="Kamat A."/>
            <person name="Kanga B."/>
            <person name="Kashin S."/>
            <person name="Khazanovich D."/>
            <person name="Kisner P."/>
            <person name="Lance K."/>
            <person name="Lara M."/>
            <person name="Lee W."/>
            <person name="Lennon N."/>
            <person name="Letendre F."/>
            <person name="LeVine R."/>
            <person name="Lipovsky A."/>
            <person name="Liu X."/>
            <person name="Liu J."/>
            <person name="Liu S."/>
            <person name="Lokyitsang T."/>
            <person name="Lokyitsang Y."/>
            <person name="Lubonja R."/>
            <person name="Lui A."/>
            <person name="MacDonald P."/>
            <person name="Magnisalis V."/>
            <person name="Maru K."/>
            <person name="Matthews C."/>
            <person name="McCusker W."/>
            <person name="McDonough S."/>
            <person name="Mehta T."/>
            <person name="Meldrim J."/>
            <person name="Meneus L."/>
            <person name="Mihai O."/>
            <person name="Mihalev A."/>
            <person name="Mihova T."/>
            <person name="Mittelman R."/>
            <person name="Mlenga V."/>
            <person name="Montmayeur A."/>
            <person name="Mulrain L."/>
            <person name="Navidi A."/>
            <person name="Naylor J."/>
            <person name="Negash T."/>
            <person name="Nguyen T."/>
            <person name="Nguyen N."/>
            <person name="Nicol R."/>
            <person name="Norbu C."/>
            <person name="Norbu N."/>
            <person name="Novod N."/>
            <person name="O'Neill B."/>
            <person name="Osman S."/>
            <person name="Markiewicz E."/>
            <person name="Oyono O.L."/>
            <person name="Patti C."/>
            <person name="Phunkhang P."/>
            <person name="Pierre F."/>
            <person name="Priest M."/>
            <person name="Raghuraman S."/>
            <person name="Rege F."/>
            <person name="Reyes R."/>
            <person name="Rise C."/>
            <person name="Rogov P."/>
            <person name="Ross K."/>
            <person name="Ryan E."/>
            <person name="Settipalli S."/>
            <person name="Shea T."/>
            <person name="Sherpa N."/>
            <person name="Shi L."/>
            <person name="Shih D."/>
            <person name="Sparrow T."/>
            <person name="Spaulding J."/>
            <person name="Stalker J."/>
            <person name="Stange-Thomann N."/>
            <person name="Stavropoulos S."/>
            <person name="Stone C."/>
            <person name="Strader C."/>
            <person name="Tesfaye S."/>
            <person name="Thomson T."/>
            <person name="Thoulutsang Y."/>
            <person name="Thoulutsang D."/>
            <person name="Topham K."/>
            <person name="Topping I."/>
            <person name="Tsamla T."/>
            <person name="Vassiliev H."/>
            <person name="Vo A."/>
            <person name="Wangchuk T."/>
            <person name="Wangdi T."/>
            <person name="Weiand M."/>
            <person name="Wilkinson J."/>
            <person name="Wilson A."/>
            <person name="Yadav S."/>
            <person name="Young G."/>
            <person name="Yu Q."/>
            <person name="Zembek L."/>
            <person name="Zhong D."/>
            <person name="Zimmer A."/>
            <person name="Zwirko Z."/>
            <person name="Jaffe D.B."/>
            <person name="Alvarez P."/>
            <person name="Brockman W."/>
            <person name="Butler J."/>
            <person name="Chin C."/>
            <person name="Gnerre S."/>
            <person name="Grabherr M."/>
            <person name="Kleber M."/>
            <person name="Mauceli E."/>
            <person name="MacCallum I."/>
        </authorList>
    </citation>
    <scope>NUCLEOTIDE SEQUENCE [LARGE SCALE GENOMIC DNA]</scope>
    <source>
        <strain evidence="3">Tucson 14024-0371.13</strain>
    </source>
</reference>
<dbReference type="FunCoup" id="B3LZA5">
    <property type="interactions" value="2"/>
</dbReference>
<dbReference type="OMA" id="MEVAMID"/>
<organism evidence="2 3">
    <name type="scientific">Drosophila ananassae</name>
    <name type="common">Fruit fly</name>
    <dbReference type="NCBI Taxonomy" id="7217"/>
    <lineage>
        <taxon>Eukaryota</taxon>
        <taxon>Metazoa</taxon>
        <taxon>Ecdysozoa</taxon>
        <taxon>Arthropoda</taxon>
        <taxon>Hexapoda</taxon>
        <taxon>Insecta</taxon>
        <taxon>Pterygota</taxon>
        <taxon>Neoptera</taxon>
        <taxon>Endopterygota</taxon>
        <taxon>Diptera</taxon>
        <taxon>Brachycera</taxon>
        <taxon>Muscomorpha</taxon>
        <taxon>Ephydroidea</taxon>
        <taxon>Drosophilidae</taxon>
        <taxon>Drosophila</taxon>
        <taxon>Sophophora</taxon>
    </lineage>
</organism>
<evidence type="ECO:0000313" key="3">
    <source>
        <dbReference type="Proteomes" id="UP000007801"/>
    </source>
</evidence>
<dbReference type="InParanoid" id="B3LZA5"/>
<dbReference type="OrthoDB" id="7959372at2759"/>
<keyword evidence="1" id="KW-0732">Signal</keyword>
<proteinExistence type="predicted"/>
<sequence length="155" mass="17447">MKRFLVAILAALLVSAVQGGLLGRIFHRESTTTTTTTEEPRRPFFINNNVPEIPEGCKAHYTCNKKLTQVPAPRPCLKYCLKMVECPNNQKTRAKPNQCVELDEQQVLASYEASTTVKPASGQPVTEKIMEVAMIDFPCQPGYLPDHRGRCREIW</sequence>
<dbReference type="eggNOG" id="ENOG502T811">
    <property type="taxonomic scope" value="Eukaryota"/>
</dbReference>
<feature type="signal peptide" evidence="1">
    <location>
        <begin position="1"/>
        <end position="19"/>
    </location>
</feature>
<gene>
    <name evidence="2" type="primary">Dana\GF16717</name>
    <name evidence="2" type="synonym">dana_GLEANR_17982</name>
    <name evidence="2" type="ORF">GF16717</name>
</gene>
<protein>
    <submittedName>
        <fullName evidence="2">Uncharacterized protein</fullName>
    </submittedName>
</protein>
<dbReference type="HOGENOM" id="CLU_1671180_0_0_1"/>